<proteinExistence type="predicted"/>
<name>M8CS80_AEGTA</name>
<evidence type="ECO:0000313" key="1">
    <source>
        <dbReference type="EnsemblPlants" id="EMT26551"/>
    </source>
</evidence>
<reference evidence="1" key="1">
    <citation type="submission" date="2015-06" db="UniProtKB">
        <authorList>
            <consortium name="EnsemblPlants"/>
        </authorList>
    </citation>
    <scope>IDENTIFICATION</scope>
</reference>
<accession>M8CS80</accession>
<dbReference type="EnsemblPlants" id="EMT26551">
    <property type="protein sequence ID" value="EMT26551"/>
    <property type="gene ID" value="F775_06340"/>
</dbReference>
<organism evidence="1">
    <name type="scientific">Aegilops tauschii</name>
    <name type="common">Tausch's goatgrass</name>
    <name type="synonym">Aegilops squarrosa</name>
    <dbReference type="NCBI Taxonomy" id="37682"/>
    <lineage>
        <taxon>Eukaryota</taxon>
        <taxon>Viridiplantae</taxon>
        <taxon>Streptophyta</taxon>
        <taxon>Embryophyta</taxon>
        <taxon>Tracheophyta</taxon>
        <taxon>Spermatophyta</taxon>
        <taxon>Magnoliopsida</taxon>
        <taxon>Liliopsida</taxon>
        <taxon>Poales</taxon>
        <taxon>Poaceae</taxon>
        <taxon>BOP clade</taxon>
        <taxon>Pooideae</taxon>
        <taxon>Triticodae</taxon>
        <taxon>Triticeae</taxon>
        <taxon>Triticinae</taxon>
        <taxon>Aegilops</taxon>
    </lineage>
</organism>
<dbReference type="AlphaFoldDB" id="M8CS80"/>
<protein>
    <submittedName>
        <fullName evidence="1">Uncharacterized protein</fullName>
    </submittedName>
</protein>
<sequence>MEFAAPRLKGREVRERRRDLLKEFKYGRGAADGYMLANTKIAHGKSEIFHLLLTLVKTLGGYKTVIGEVLGKYNKAQIK</sequence>